<dbReference type="RefSeq" id="WP_182620740.1">
    <property type="nucleotide sequence ID" value="NZ_BAAATF010000001.1"/>
</dbReference>
<evidence type="ECO:0000313" key="2">
    <source>
        <dbReference type="EMBL" id="MBA8811649.1"/>
    </source>
</evidence>
<feature type="transmembrane region" description="Helical" evidence="1">
    <location>
        <begin position="250"/>
        <end position="276"/>
    </location>
</feature>
<reference evidence="2 3" key="1">
    <citation type="submission" date="2020-07" db="EMBL/GenBank/DDBJ databases">
        <title>Sequencing the genomes of 1000 actinobacteria strains.</title>
        <authorList>
            <person name="Klenk H.-P."/>
        </authorList>
    </citation>
    <scope>NUCLEOTIDE SEQUENCE [LARGE SCALE GENOMIC DNA]</scope>
    <source>
        <strain evidence="2 3">DSM 44121</strain>
    </source>
</reference>
<sequence length="300" mass="31426">MTERDTMNANAEDTYLRDVGKRLRTLTPEQRGAVLDDVRAHFADAADAGRSPEQAAESLGDPAQFTERVRAELGHDTGRTDRMWRVLQWLATGAAVFTAMFVSFLWPDTILPGLDTQVEQSGFGIVLLNLVPALVAALPLFVPGRARKITAVAVAVVLTVLSLVGTTTFHTLTAMLAWAALAVPAIARGGRPAAAWRITGGVVAILPAVLLVVGGLVGSYGIDPDGWLWIGGFVVIGALIMVGRAWAGAVVAVAGVAVLVVATLDVGMITLGIWWAGGVLFTVGVSHAVAHARPRTLAGE</sequence>
<feature type="transmembrane region" description="Helical" evidence="1">
    <location>
        <begin position="149"/>
        <end position="166"/>
    </location>
</feature>
<accession>A0A7W3PHH6</accession>
<proteinExistence type="predicted"/>
<feature type="transmembrane region" description="Helical" evidence="1">
    <location>
        <begin position="226"/>
        <end position="243"/>
    </location>
</feature>
<organism evidence="2 3">
    <name type="scientific">Promicromonospora sukumoe</name>
    <dbReference type="NCBI Taxonomy" id="88382"/>
    <lineage>
        <taxon>Bacteria</taxon>
        <taxon>Bacillati</taxon>
        <taxon>Actinomycetota</taxon>
        <taxon>Actinomycetes</taxon>
        <taxon>Micrococcales</taxon>
        <taxon>Promicromonosporaceae</taxon>
        <taxon>Promicromonospora</taxon>
    </lineage>
</organism>
<keyword evidence="3" id="KW-1185">Reference proteome</keyword>
<name>A0A7W3PHH6_9MICO</name>
<evidence type="ECO:0000313" key="3">
    <source>
        <dbReference type="Proteomes" id="UP000540568"/>
    </source>
</evidence>
<feature type="transmembrane region" description="Helical" evidence="1">
    <location>
        <begin position="121"/>
        <end position="142"/>
    </location>
</feature>
<dbReference type="AlphaFoldDB" id="A0A7W3PHH6"/>
<dbReference type="Proteomes" id="UP000540568">
    <property type="component" value="Unassembled WGS sequence"/>
</dbReference>
<feature type="transmembrane region" description="Helical" evidence="1">
    <location>
        <begin position="202"/>
        <end position="220"/>
    </location>
</feature>
<feature type="transmembrane region" description="Helical" evidence="1">
    <location>
        <begin position="172"/>
        <end position="190"/>
    </location>
</feature>
<keyword evidence="1" id="KW-0472">Membrane</keyword>
<evidence type="ECO:0000256" key="1">
    <source>
        <dbReference type="SAM" id="Phobius"/>
    </source>
</evidence>
<feature type="transmembrane region" description="Helical" evidence="1">
    <location>
        <begin position="86"/>
        <end position="106"/>
    </location>
</feature>
<dbReference type="Pfam" id="PF22564">
    <property type="entry name" value="HAAS"/>
    <property type="match status" value="1"/>
</dbReference>
<protein>
    <submittedName>
        <fullName evidence="2">Putative membrane protein</fullName>
    </submittedName>
</protein>
<gene>
    <name evidence="2" type="ORF">FHX71_005656</name>
</gene>
<keyword evidence="1" id="KW-0812">Transmembrane</keyword>
<dbReference type="EMBL" id="JACGWV010000003">
    <property type="protein sequence ID" value="MBA8811649.1"/>
    <property type="molecule type" value="Genomic_DNA"/>
</dbReference>
<keyword evidence="1" id="KW-1133">Transmembrane helix</keyword>
<comment type="caution">
    <text evidence="2">The sequence shown here is derived from an EMBL/GenBank/DDBJ whole genome shotgun (WGS) entry which is preliminary data.</text>
</comment>